<evidence type="ECO:0000256" key="1">
    <source>
        <dbReference type="ARBA" id="ARBA00004123"/>
    </source>
</evidence>
<dbReference type="InterPro" id="IPR021640">
    <property type="entry name" value="Mediator_Med28"/>
</dbReference>
<reference evidence="10" key="1">
    <citation type="submission" date="2016-01" db="EMBL/GenBank/DDBJ databases">
        <title>Reference transcriptome for the parasite Schistocephalus solidus: insights into the molecular evolution of parasitism.</title>
        <authorList>
            <person name="Hebert F.O."/>
            <person name="Grambauer S."/>
            <person name="Barber I."/>
            <person name="Landry C.R."/>
            <person name="Aubin-Horth N."/>
        </authorList>
    </citation>
    <scope>NUCLEOTIDE SEQUENCE</scope>
</reference>
<evidence type="ECO:0000313" key="10">
    <source>
        <dbReference type="EMBL" id="JAP48431.1"/>
    </source>
</evidence>
<evidence type="ECO:0000256" key="4">
    <source>
        <dbReference type="ARBA" id="ARBA00023015"/>
    </source>
</evidence>
<accession>A0A0X3P8Y6</accession>
<keyword evidence="4" id="KW-0805">Transcription regulation</keyword>
<evidence type="ECO:0000256" key="6">
    <source>
        <dbReference type="ARBA" id="ARBA00023159"/>
    </source>
</evidence>
<evidence type="ECO:0000256" key="8">
    <source>
        <dbReference type="ARBA" id="ARBA00023242"/>
    </source>
</evidence>
<comment type="subcellular location">
    <subcellularLocation>
        <location evidence="1">Nucleus</location>
    </subcellularLocation>
</comment>
<evidence type="ECO:0000256" key="3">
    <source>
        <dbReference type="ARBA" id="ARBA00019683"/>
    </source>
</evidence>
<dbReference type="AlphaFoldDB" id="A0A0X3P8Y6"/>
<proteinExistence type="inferred from homology"/>
<protein>
    <recommendedName>
        <fullName evidence="3">Mediator of RNA polymerase II transcription subunit 28</fullName>
    </recommendedName>
    <alternativeName>
        <fullName evidence="9">Mediator complex subunit 28</fullName>
    </alternativeName>
</protein>
<keyword evidence="7" id="KW-0804">Transcription</keyword>
<keyword evidence="5" id="KW-0175">Coiled coil</keyword>
<evidence type="ECO:0000256" key="2">
    <source>
        <dbReference type="ARBA" id="ARBA00005571"/>
    </source>
</evidence>
<dbReference type="EMBL" id="GEEE01014794">
    <property type="protein sequence ID" value="JAP48431.1"/>
    <property type="molecule type" value="Transcribed_RNA"/>
</dbReference>
<evidence type="ECO:0000256" key="9">
    <source>
        <dbReference type="ARBA" id="ARBA00031964"/>
    </source>
</evidence>
<name>A0A0X3P8Y6_SCHSO</name>
<organism evidence="10">
    <name type="scientific">Schistocephalus solidus</name>
    <name type="common">Tapeworm</name>
    <dbReference type="NCBI Taxonomy" id="70667"/>
    <lineage>
        <taxon>Eukaryota</taxon>
        <taxon>Metazoa</taxon>
        <taxon>Spiralia</taxon>
        <taxon>Lophotrochozoa</taxon>
        <taxon>Platyhelminthes</taxon>
        <taxon>Cestoda</taxon>
        <taxon>Eucestoda</taxon>
        <taxon>Diphyllobothriidea</taxon>
        <taxon>Diphyllobothriidae</taxon>
        <taxon>Schistocephalus</taxon>
    </lineage>
</organism>
<keyword evidence="8" id="KW-0539">Nucleus</keyword>
<comment type="similarity">
    <text evidence="2">Belongs to the Mediator complex subunit 28 family.</text>
</comment>
<keyword evidence="6" id="KW-0010">Activator</keyword>
<dbReference type="Pfam" id="PF11594">
    <property type="entry name" value="Med28"/>
    <property type="match status" value="1"/>
</dbReference>
<evidence type="ECO:0000256" key="5">
    <source>
        <dbReference type="ARBA" id="ARBA00023054"/>
    </source>
</evidence>
<gene>
    <name evidence="10" type="ORF">TR130896</name>
</gene>
<dbReference type="GO" id="GO:0016592">
    <property type="term" value="C:mediator complex"/>
    <property type="evidence" value="ECO:0007669"/>
    <property type="project" value="TreeGrafter"/>
</dbReference>
<sequence length="124" mass="14230">MIQEKDALLWKEFERQCDNVFLTLSSSDLSSESDFPECRYGDKVIVLLIDTCRALDSWFVKHRLLLSTKAPHLQLSDEICELRRELALKEKLLADIKEKARRHVAAIETIVGKLTEGVAYVPDL</sequence>
<evidence type="ECO:0000256" key="7">
    <source>
        <dbReference type="ARBA" id="ARBA00023163"/>
    </source>
</evidence>
<dbReference type="PANTHER" id="PTHR13512">
    <property type="entry name" value="MEDIATOR COMPLEX SUBUNIT 28"/>
    <property type="match status" value="1"/>
</dbReference>
<dbReference type="PANTHER" id="PTHR13512:SF2">
    <property type="entry name" value="MEDIATOR OF RNA POLYMERASE II TRANSCRIPTION SUBUNIT 28"/>
    <property type="match status" value="1"/>
</dbReference>